<name>A0A846QPT4_9FLAO</name>
<gene>
    <name evidence="1" type="ORF">GGR42_000580</name>
</gene>
<reference evidence="1 2" key="1">
    <citation type="submission" date="2020-03" db="EMBL/GenBank/DDBJ databases">
        <title>Genomic Encyclopedia of Type Strains, Phase IV (KMG-IV): sequencing the most valuable type-strain genomes for metagenomic binning, comparative biology and taxonomic classification.</title>
        <authorList>
            <person name="Goeker M."/>
        </authorList>
    </citation>
    <scope>NUCLEOTIDE SEQUENCE [LARGE SCALE GENOMIC DNA]</scope>
    <source>
        <strain evidence="1 2">DSM 29762</strain>
    </source>
</reference>
<organism evidence="1 2">
    <name type="scientific">Saonia flava</name>
    <dbReference type="NCBI Taxonomy" id="523696"/>
    <lineage>
        <taxon>Bacteria</taxon>
        <taxon>Pseudomonadati</taxon>
        <taxon>Bacteroidota</taxon>
        <taxon>Flavobacteriia</taxon>
        <taxon>Flavobacteriales</taxon>
        <taxon>Flavobacteriaceae</taxon>
        <taxon>Saonia</taxon>
    </lineage>
</organism>
<sequence length="63" mass="7911">MQFLNFIFDVFSYKLMKTYEILLVRHYKQLLKFVITNNSKSYSYEKSHYLQGNHWIYYYIILL</sequence>
<comment type="caution">
    <text evidence="1">The sequence shown here is derived from an EMBL/GenBank/DDBJ whole genome shotgun (WGS) entry which is preliminary data.</text>
</comment>
<dbReference type="AlphaFoldDB" id="A0A846QPT4"/>
<protein>
    <submittedName>
        <fullName evidence="1">Uncharacterized protein</fullName>
    </submittedName>
</protein>
<dbReference type="EMBL" id="JAATJJ010000001">
    <property type="protein sequence ID" value="NJB70118.1"/>
    <property type="molecule type" value="Genomic_DNA"/>
</dbReference>
<evidence type="ECO:0000313" key="1">
    <source>
        <dbReference type="EMBL" id="NJB70118.1"/>
    </source>
</evidence>
<accession>A0A846QPT4</accession>
<dbReference type="Proteomes" id="UP000590442">
    <property type="component" value="Unassembled WGS sequence"/>
</dbReference>
<proteinExistence type="predicted"/>
<evidence type="ECO:0000313" key="2">
    <source>
        <dbReference type="Proteomes" id="UP000590442"/>
    </source>
</evidence>
<keyword evidence="2" id="KW-1185">Reference proteome</keyword>